<keyword evidence="2" id="KW-1185">Reference proteome</keyword>
<reference evidence="1 2" key="1">
    <citation type="journal article" date="2006" name="Science">
        <title>The genome of black cottonwood, Populus trichocarpa (Torr. &amp; Gray).</title>
        <authorList>
            <person name="Tuskan G.A."/>
            <person name="Difazio S."/>
            <person name="Jansson S."/>
            <person name="Bohlmann J."/>
            <person name="Grigoriev I."/>
            <person name="Hellsten U."/>
            <person name="Putnam N."/>
            <person name="Ralph S."/>
            <person name="Rombauts S."/>
            <person name="Salamov A."/>
            <person name="Schein J."/>
            <person name="Sterck L."/>
            <person name="Aerts A."/>
            <person name="Bhalerao R.R."/>
            <person name="Bhalerao R.P."/>
            <person name="Blaudez D."/>
            <person name="Boerjan W."/>
            <person name="Brun A."/>
            <person name="Brunner A."/>
            <person name="Busov V."/>
            <person name="Campbell M."/>
            <person name="Carlson J."/>
            <person name="Chalot M."/>
            <person name="Chapman J."/>
            <person name="Chen G.L."/>
            <person name="Cooper D."/>
            <person name="Coutinho P.M."/>
            <person name="Couturier J."/>
            <person name="Covert S."/>
            <person name="Cronk Q."/>
            <person name="Cunningham R."/>
            <person name="Davis J."/>
            <person name="Degroeve S."/>
            <person name="Dejardin A."/>
            <person name="Depamphilis C."/>
            <person name="Detter J."/>
            <person name="Dirks B."/>
            <person name="Dubchak I."/>
            <person name="Duplessis S."/>
            <person name="Ehlting J."/>
            <person name="Ellis B."/>
            <person name="Gendler K."/>
            <person name="Goodstein D."/>
            <person name="Gribskov M."/>
            <person name="Grimwood J."/>
            <person name="Groover A."/>
            <person name="Gunter L."/>
            <person name="Hamberger B."/>
            <person name="Heinze B."/>
            <person name="Helariutta Y."/>
            <person name="Henrissat B."/>
            <person name="Holligan D."/>
            <person name="Holt R."/>
            <person name="Huang W."/>
            <person name="Islam-Faridi N."/>
            <person name="Jones S."/>
            <person name="Jones-Rhoades M."/>
            <person name="Jorgensen R."/>
            <person name="Joshi C."/>
            <person name="Kangasjarvi J."/>
            <person name="Karlsson J."/>
            <person name="Kelleher C."/>
            <person name="Kirkpatrick R."/>
            <person name="Kirst M."/>
            <person name="Kohler A."/>
            <person name="Kalluri U."/>
            <person name="Larimer F."/>
            <person name="Leebens-Mack J."/>
            <person name="Leple J.C."/>
            <person name="Locascio P."/>
            <person name="Lou Y."/>
            <person name="Lucas S."/>
            <person name="Martin F."/>
            <person name="Montanini B."/>
            <person name="Napoli C."/>
            <person name="Nelson D.R."/>
            <person name="Nelson C."/>
            <person name="Nieminen K."/>
            <person name="Nilsson O."/>
            <person name="Pereda V."/>
            <person name="Peter G."/>
            <person name="Philippe R."/>
            <person name="Pilate G."/>
            <person name="Poliakov A."/>
            <person name="Razumovskaya J."/>
            <person name="Richardson P."/>
            <person name="Rinaldi C."/>
            <person name="Ritland K."/>
            <person name="Rouze P."/>
            <person name="Ryaboy D."/>
            <person name="Schmutz J."/>
            <person name="Schrader J."/>
            <person name="Segerman B."/>
            <person name="Shin H."/>
            <person name="Siddiqui A."/>
            <person name="Sterky F."/>
            <person name="Terry A."/>
            <person name="Tsai C.J."/>
            <person name="Uberbacher E."/>
            <person name="Unneberg P."/>
            <person name="Vahala J."/>
            <person name="Wall K."/>
            <person name="Wessler S."/>
            <person name="Yang G."/>
            <person name="Yin T."/>
            <person name="Douglas C."/>
            <person name="Marra M."/>
            <person name="Sandberg G."/>
            <person name="Van de Peer Y."/>
            <person name="Rokhsar D."/>
        </authorList>
    </citation>
    <scope>NUCLEOTIDE SEQUENCE [LARGE SCALE GENOMIC DNA]</scope>
    <source>
        <strain evidence="2">cv. Nisqually</strain>
    </source>
</reference>
<accession>A0ACC0SZD9</accession>
<organism evidence="1 2">
    <name type="scientific">Populus trichocarpa</name>
    <name type="common">Western balsam poplar</name>
    <name type="synonym">Populus balsamifera subsp. trichocarpa</name>
    <dbReference type="NCBI Taxonomy" id="3694"/>
    <lineage>
        <taxon>Eukaryota</taxon>
        <taxon>Viridiplantae</taxon>
        <taxon>Streptophyta</taxon>
        <taxon>Embryophyta</taxon>
        <taxon>Tracheophyta</taxon>
        <taxon>Spermatophyta</taxon>
        <taxon>Magnoliopsida</taxon>
        <taxon>eudicotyledons</taxon>
        <taxon>Gunneridae</taxon>
        <taxon>Pentapetalae</taxon>
        <taxon>rosids</taxon>
        <taxon>fabids</taxon>
        <taxon>Malpighiales</taxon>
        <taxon>Salicaceae</taxon>
        <taxon>Saliceae</taxon>
        <taxon>Populus</taxon>
    </lineage>
</organism>
<proteinExistence type="predicted"/>
<dbReference type="EMBL" id="CM009294">
    <property type="protein sequence ID" value="KAI9394636.1"/>
    <property type="molecule type" value="Genomic_DNA"/>
</dbReference>
<dbReference type="Proteomes" id="UP000006729">
    <property type="component" value="Chromosome 5"/>
</dbReference>
<name>A0ACC0SZD9_POPTR</name>
<evidence type="ECO:0000313" key="1">
    <source>
        <dbReference type="EMBL" id="KAI9394636.1"/>
    </source>
</evidence>
<comment type="caution">
    <text evidence="1">The sequence shown here is derived from an EMBL/GenBank/DDBJ whole genome shotgun (WGS) entry which is preliminary data.</text>
</comment>
<sequence>MFWELVEWQQLIALLLSFFFKAIKAEVSSELVTDFANIIFPFACRIEEFRKLGCQVSISGRKEMRLPPCLADGSASGMEFFSLV</sequence>
<evidence type="ECO:0000313" key="2">
    <source>
        <dbReference type="Proteomes" id="UP000006729"/>
    </source>
</evidence>
<gene>
    <name evidence="1" type="ORF">POPTR_005G121975v4</name>
</gene>
<protein>
    <submittedName>
        <fullName evidence="1">Uncharacterized protein</fullName>
    </submittedName>
</protein>